<evidence type="ECO:0000313" key="1">
    <source>
        <dbReference type="EMBL" id="RHH21089.1"/>
    </source>
</evidence>
<accession>A0A414W5I1</accession>
<sequence length="221" mass="25730">MSKYNMKLDKDQIKKLCKLENVIGQLVNIDVSPNWLSNIPHREFLDSMYIVYRLNATCIFGDGFRETKTMLIDNDIVQYMAVEEQDLYMAAMRNIKPEILSMSDFVYDTPLLTISVSGFIYGAFAIVSRDIMDSVAEKIGNDFMLLPGSVHEMHAIDVNFFDLNHTELTYDKSFIRSMVYKASHDVKNRDEYLTSDVYIYNRELKELRTLKGDQSWKLQLI</sequence>
<dbReference type="RefSeq" id="WP_118235442.1">
    <property type="nucleotide sequence ID" value="NZ_QRJH01000001.1"/>
</dbReference>
<organism evidence="1 2">
    <name type="scientific">Blautia obeum</name>
    <dbReference type="NCBI Taxonomy" id="40520"/>
    <lineage>
        <taxon>Bacteria</taxon>
        <taxon>Bacillati</taxon>
        <taxon>Bacillota</taxon>
        <taxon>Clostridia</taxon>
        <taxon>Lachnospirales</taxon>
        <taxon>Lachnospiraceae</taxon>
        <taxon>Blautia</taxon>
    </lineage>
</organism>
<proteinExistence type="predicted"/>
<dbReference type="AlphaFoldDB" id="A0A414W5I1"/>
<comment type="caution">
    <text evidence="1">The sequence shown here is derived from an EMBL/GenBank/DDBJ whole genome shotgun (WGS) entry which is preliminary data.</text>
</comment>
<protein>
    <submittedName>
        <fullName evidence="1">Uncharacterized protein</fullName>
    </submittedName>
</protein>
<dbReference type="InterPro" id="IPR043743">
    <property type="entry name" value="DUF5688"/>
</dbReference>
<reference evidence="1 2" key="1">
    <citation type="submission" date="2018-08" db="EMBL/GenBank/DDBJ databases">
        <title>A genome reference for cultivated species of the human gut microbiota.</title>
        <authorList>
            <person name="Zou Y."/>
            <person name="Xue W."/>
            <person name="Luo G."/>
        </authorList>
    </citation>
    <scope>NUCLEOTIDE SEQUENCE [LARGE SCALE GENOMIC DNA]</scope>
    <source>
        <strain evidence="1 2">AM18-2AC</strain>
    </source>
</reference>
<gene>
    <name evidence="1" type="ORF">DW222_01235</name>
</gene>
<dbReference type="EMBL" id="QRJH01000001">
    <property type="protein sequence ID" value="RHH21089.1"/>
    <property type="molecule type" value="Genomic_DNA"/>
</dbReference>
<dbReference type="Proteomes" id="UP000284024">
    <property type="component" value="Unassembled WGS sequence"/>
</dbReference>
<name>A0A414W5I1_9FIRM</name>
<dbReference type="Pfam" id="PF18941">
    <property type="entry name" value="DUF5688"/>
    <property type="match status" value="1"/>
</dbReference>
<evidence type="ECO:0000313" key="2">
    <source>
        <dbReference type="Proteomes" id="UP000284024"/>
    </source>
</evidence>